<comment type="caution">
    <text evidence="8">The sequence shown here is derived from an EMBL/GenBank/DDBJ whole genome shotgun (WGS) entry which is preliminary data.</text>
</comment>
<dbReference type="InterPro" id="IPR044068">
    <property type="entry name" value="CB"/>
</dbReference>
<dbReference type="Gene3D" id="1.10.443.10">
    <property type="entry name" value="Intergrase catalytic core"/>
    <property type="match status" value="1"/>
</dbReference>
<dbReference type="GO" id="GO:0015074">
    <property type="term" value="P:DNA integration"/>
    <property type="evidence" value="ECO:0007669"/>
    <property type="project" value="UniProtKB-KW"/>
</dbReference>
<organism evidence="8 10">
    <name type="scientific">Alkalihalobacillus alcalophilus ATCC 27647 = CGMCC 1.3604</name>
    <dbReference type="NCBI Taxonomy" id="1218173"/>
    <lineage>
        <taxon>Bacteria</taxon>
        <taxon>Bacillati</taxon>
        <taxon>Bacillota</taxon>
        <taxon>Bacilli</taxon>
        <taxon>Bacillales</taxon>
        <taxon>Bacillaceae</taxon>
        <taxon>Alkalihalobacillus</taxon>
    </lineage>
</organism>
<keyword evidence="3 5" id="KW-0238">DNA-binding</keyword>
<dbReference type="GO" id="GO:0003677">
    <property type="term" value="F:DNA binding"/>
    <property type="evidence" value="ECO:0007669"/>
    <property type="project" value="UniProtKB-UniRule"/>
</dbReference>
<feature type="domain" description="Tyr recombinase" evidence="6">
    <location>
        <begin position="110"/>
        <end position="282"/>
    </location>
</feature>
<dbReference type="PROSITE" id="PS51900">
    <property type="entry name" value="CB"/>
    <property type="match status" value="1"/>
</dbReference>
<evidence type="ECO:0000313" key="10">
    <source>
        <dbReference type="Proteomes" id="UP000002754"/>
    </source>
</evidence>
<dbReference type="InterPro" id="IPR004107">
    <property type="entry name" value="Integrase_SAM-like_N"/>
</dbReference>
<accession>A0A094WK76</accession>
<dbReference type="RefSeq" id="WP_003322781.1">
    <property type="nucleotide sequence ID" value="NZ_ALPT02000034.1"/>
</dbReference>
<evidence type="ECO:0000313" key="11">
    <source>
        <dbReference type="Proteomes" id="UP000297014"/>
    </source>
</evidence>
<dbReference type="AlphaFoldDB" id="A0A094WK76"/>
<evidence type="ECO:0000259" key="7">
    <source>
        <dbReference type="PROSITE" id="PS51900"/>
    </source>
</evidence>
<dbReference type="InterPro" id="IPR011010">
    <property type="entry name" value="DNA_brk_join_enz"/>
</dbReference>
<evidence type="ECO:0000256" key="3">
    <source>
        <dbReference type="ARBA" id="ARBA00023125"/>
    </source>
</evidence>
<evidence type="ECO:0000256" key="4">
    <source>
        <dbReference type="ARBA" id="ARBA00023172"/>
    </source>
</evidence>
<dbReference type="InterPro" id="IPR010998">
    <property type="entry name" value="Integrase_recombinase_N"/>
</dbReference>
<reference evidence="8 10" key="1">
    <citation type="journal article" date="2014" name="Genome Announc.">
        <title>Draft Genome Sequence of Bacillus alcalophilus AV1934, a Classic Alkaliphile Isolated from Human Feces in 1934.</title>
        <authorList>
            <person name="Attie O."/>
            <person name="Jayaprakash A."/>
            <person name="Shah H."/>
            <person name="Paulsen I.T."/>
            <person name="Morino M."/>
            <person name="Takahashi Y."/>
            <person name="Narumi I."/>
            <person name="Sachidanandam R."/>
            <person name="Satoh K."/>
            <person name="Ito M."/>
            <person name="Krulwich T.A."/>
        </authorList>
    </citation>
    <scope>NUCLEOTIDE SEQUENCE [LARGE SCALE GENOMIC DNA]</scope>
    <source>
        <strain evidence="8 10">AV1934</strain>
    </source>
</reference>
<comment type="similarity">
    <text evidence="1">Belongs to the 'phage' integrase family.</text>
</comment>
<dbReference type="PROSITE" id="PS51898">
    <property type="entry name" value="TYR_RECOMBINASE"/>
    <property type="match status" value="1"/>
</dbReference>
<evidence type="ECO:0000256" key="2">
    <source>
        <dbReference type="ARBA" id="ARBA00022908"/>
    </source>
</evidence>
<sequence>MLFQEHISLFVDDLKALGRSKATITGYTQDLTFFEKWLQQQFNCQVFTEDIVLEDVEKFLFMLREERQYKPSSMKRMHIALKMFFQLAWKKKWCTVDIASEIKPVRIPQKERDYLTEQEVMEFVAKMTHKLGKVVVLTLFYSGLRIAEALALDVEDVDMEKRKIYVRNGKGNKSRTIPIADKLYDILVDYCQWRVESDAFFATEKTGRLSKVRVQALVRETRQALGWKRTITPHSFRHSFASRLVEKNVNIVSVSKLLGHSDLKTTSIYTHASMSQLEEAVDVL</sequence>
<dbReference type="eggNOG" id="COG4974">
    <property type="taxonomic scope" value="Bacteria"/>
</dbReference>
<proteinExistence type="inferred from homology"/>
<keyword evidence="2" id="KW-0229">DNA integration</keyword>
<dbReference type="PANTHER" id="PTHR30349">
    <property type="entry name" value="PHAGE INTEGRASE-RELATED"/>
    <property type="match status" value="1"/>
</dbReference>
<dbReference type="Proteomes" id="UP000002754">
    <property type="component" value="Unassembled WGS sequence"/>
</dbReference>
<evidence type="ECO:0000256" key="1">
    <source>
        <dbReference type="ARBA" id="ARBA00008857"/>
    </source>
</evidence>
<dbReference type="Gene3D" id="1.10.150.130">
    <property type="match status" value="1"/>
</dbReference>
<reference evidence="9 11" key="2">
    <citation type="submission" date="2014-01" db="EMBL/GenBank/DDBJ databases">
        <title>Draft genome sequencing of Bacillus alcalophilus CGMCC 1.3604.</title>
        <authorList>
            <person name="Yang J."/>
            <person name="Diao L."/>
            <person name="Yang S."/>
        </authorList>
    </citation>
    <scope>NUCLEOTIDE SEQUENCE [LARGE SCALE GENOMIC DNA]</scope>
    <source>
        <strain evidence="9 11">CGMCC 1.3604</strain>
    </source>
</reference>
<keyword evidence="4" id="KW-0233">DNA recombination</keyword>
<gene>
    <name evidence="9" type="ORF">AJ85_17085</name>
    <name evidence="8" type="ORF">BALCAV_0211505</name>
</gene>
<evidence type="ECO:0000313" key="9">
    <source>
        <dbReference type="EMBL" id="THG89541.1"/>
    </source>
</evidence>
<dbReference type="EMBL" id="ALPT02000034">
    <property type="protein sequence ID" value="KGA97226.1"/>
    <property type="molecule type" value="Genomic_DNA"/>
</dbReference>
<dbReference type="Proteomes" id="UP000297014">
    <property type="component" value="Unassembled WGS sequence"/>
</dbReference>
<feature type="domain" description="Core-binding (CB)" evidence="7">
    <location>
        <begin position="1"/>
        <end position="89"/>
    </location>
</feature>
<keyword evidence="10" id="KW-1185">Reference proteome</keyword>
<name>A0A094WK76_ALKAL</name>
<dbReference type="Pfam" id="PF00589">
    <property type="entry name" value="Phage_integrase"/>
    <property type="match status" value="1"/>
</dbReference>
<dbReference type="InterPro" id="IPR050090">
    <property type="entry name" value="Tyrosine_recombinase_XerCD"/>
</dbReference>
<dbReference type="EMBL" id="JALP01000220">
    <property type="protein sequence ID" value="THG89541.1"/>
    <property type="molecule type" value="Genomic_DNA"/>
</dbReference>
<protein>
    <recommendedName>
        <fullName evidence="12">Recombinase</fullName>
    </recommendedName>
</protein>
<dbReference type="GO" id="GO:0006310">
    <property type="term" value="P:DNA recombination"/>
    <property type="evidence" value="ECO:0007669"/>
    <property type="project" value="UniProtKB-KW"/>
</dbReference>
<dbReference type="STRING" id="1218173.BALCAV_0211505"/>
<evidence type="ECO:0000313" key="8">
    <source>
        <dbReference type="EMBL" id="KGA97226.1"/>
    </source>
</evidence>
<evidence type="ECO:0000256" key="5">
    <source>
        <dbReference type="PROSITE-ProRule" id="PRU01248"/>
    </source>
</evidence>
<dbReference type="Pfam" id="PF02899">
    <property type="entry name" value="Phage_int_SAM_1"/>
    <property type="match status" value="1"/>
</dbReference>
<dbReference type="InterPro" id="IPR013762">
    <property type="entry name" value="Integrase-like_cat_sf"/>
</dbReference>
<dbReference type="PANTHER" id="PTHR30349:SF41">
    <property type="entry name" value="INTEGRASE_RECOMBINASE PROTEIN MJ0367-RELATED"/>
    <property type="match status" value="1"/>
</dbReference>
<dbReference type="InterPro" id="IPR002104">
    <property type="entry name" value="Integrase_catalytic"/>
</dbReference>
<evidence type="ECO:0008006" key="12">
    <source>
        <dbReference type="Google" id="ProtNLM"/>
    </source>
</evidence>
<evidence type="ECO:0000259" key="6">
    <source>
        <dbReference type="PROSITE" id="PS51898"/>
    </source>
</evidence>
<dbReference type="SUPFAM" id="SSF56349">
    <property type="entry name" value="DNA breaking-rejoining enzymes"/>
    <property type="match status" value="1"/>
</dbReference>